<dbReference type="AlphaFoldDB" id="A0AAV3XD36"/>
<dbReference type="SUPFAM" id="SSF143422">
    <property type="entry name" value="Transposase IS200-like"/>
    <property type="match status" value="1"/>
</dbReference>
<dbReference type="Gene3D" id="3.30.70.1290">
    <property type="entry name" value="Transposase IS200-like"/>
    <property type="match status" value="1"/>
</dbReference>
<dbReference type="GO" id="GO:0003677">
    <property type="term" value="F:DNA binding"/>
    <property type="evidence" value="ECO:0007669"/>
    <property type="project" value="InterPro"/>
</dbReference>
<dbReference type="PANTHER" id="PTHR33360">
    <property type="entry name" value="TRANSPOSASE FOR INSERTION SEQUENCE ELEMENT IS200"/>
    <property type="match status" value="1"/>
</dbReference>
<evidence type="ECO:0000256" key="1">
    <source>
        <dbReference type="SAM" id="MobiDB-lite"/>
    </source>
</evidence>
<keyword evidence="4" id="KW-1185">Reference proteome</keyword>
<feature type="domain" description="Transposase IS200-like" evidence="2">
    <location>
        <begin position="1"/>
        <end position="118"/>
    </location>
</feature>
<dbReference type="InterPro" id="IPR002686">
    <property type="entry name" value="Transposase_17"/>
</dbReference>
<dbReference type="GO" id="GO:0004803">
    <property type="term" value="F:transposase activity"/>
    <property type="evidence" value="ECO:0007669"/>
    <property type="project" value="InterPro"/>
</dbReference>
<dbReference type="GO" id="GO:0006313">
    <property type="term" value="P:DNA transposition"/>
    <property type="evidence" value="ECO:0007669"/>
    <property type="project" value="InterPro"/>
</dbReference>
<dbReference type="Proteomes" id="UP001050975">
    <property type="component" value="Unassembled WGS sequence"/>
</dbReference>
<protein>
    <submittedName>
        <fullName evidence="3">ISSoc10, orfA transposase</fullName>
    </submittedName>
</protein>
<dbReference type="SMART" id="SM01321">
    <property type="entry name" value="Y1_Tnp"/>
    <property type="match status" value="1"/>
</dbReference>
<evidence type="ECO:0000313" key="4">
    <source>
        <dbReference type="Proteomes" id="UP001050975"/>
    </source>
</evidence>
<sequence length="145" mass="16238">MKAHLVLVTKYRKKVITAEILSRLAEIVQSVSEKWGCQVIKVNGEADHIHLLFSYYPQMQVSKFVNNLKTVTSRMIRKEFPQDVQKFYSKPLFWSESYFVASSGGVTVERLKQYVQSQDSASESDQDPAIHPGPAVNGRGGTSGG</sequence>
<accession>A0AAV3XD36</accession>
<name>A0AAV3XD36_9CYAN</name>
<dbReference type="NCBIfam" id="NF033573">
    <property type="entry name" value="transpos_IS200"/>
    <property type="match status" value="1"/>
</dbReference>
<organism evidence="3 4">
    <name type="scientific">Microseira wollei NIES-4236</name>
    <dbReference type="NCBI Taxonomy" id="2530354"/>
    <lineage>
        <taxon>Bacteria</taxon>
        <taxon>Bacillati</taxon>
        <taxon>Cyanobacteriota</taxon>
        <taxon>Cyanophyceae</taxon>
        <taxon>Oscillatoriophycideae</taxon>
        <taxon>Aerosakkonematales</taxon>
        <taxon>Aerosakkonemataceae</taxon>
        <taxon>Microseira</taxon>
    </lineage>
</organism>
<evidence type="ECO:0000259" key="2">
    <source>
        <dbReference type="SMART" id="SM01321"/>
    </source>
</evidence>
<reference evidence="3" key="1">
    <citation type="submission" date="2019-10" db="EMBL/GenBank/DDBJ databases">
        <title>Draft genome sequece of Microseira wollei NIES-4236.</title>
        <authorList>
            <person name="Yamaguchi H."/>
            <person name="Suzuki S."/>
            <person name="Kawachi M."/>
        </authorList>
    </citation>
    <scope>NUCLEOTIDE SEQUENCE</scope>
    <source>
        <strain evidence="3">NIES-4236</strain>
    </source>
</reference>
<proteinExistence type="predicted"/>
<dbReference type="Pfam" id="PF01797">
    <property type="entry name" value="Y1_Tnp"/>
    <property type="match status" value="1"/>
</dbReference>
<evidence type="ECO:0000313" key="3">
    <source>
        <dbReference type="EMBL" id="GET39301.1"/>
    </source>
</evidence>
<feature type="region of interest" description="Disordered" evidence="1">
    <location>
        <begin position="117"/>
        <end position="145"/>
    </location>
</feature>
<comment type="caution">
    <text evidence="3">The sequence shown here is derived from an EMBL/GenBank/DDBJ whole genome shotgun (WGS) entry which is preliminary data.</text>
</comment>
<gene>
    <name evidence="3" type="ORF">MiSe_40650</name>
</gene>
<dbReference type="InterPro" id="IPR036515">
    <property type="entry name" value="Transposase_17_sf"/>
</dbReference>
<dbReference type="EMBL" id="BLAY01000063">
    <property type="protein sequence ID" value="GET39301.1"/>
    <property type="molecule type" value="Genomic_DNA"/>
</dbReference>
<dbReference type="PANTHER" id="PTHR33360:SF2">
    <property type="entry name" value="TRANSPOSASE FOR INSERTION SEQUENCE ELEMENT IS200"/>
    <property type="match status" value="1"/>
</dbReference>